<evidence type="ECO:0000256" key="2">
    <source>
        <dbReference type="ARBA" id="ARBA00022723"/>
    </source>
</evidence>
<dbReference type="CDD" id="cd01637">
    <property type="entry name" value="IMPase_like"/>
    <property type="match status" value="1"/>
</dbReference>
<evidence type="ECO:0000256" key="5">
    <source>
        <dbReference type="PIRSR" id="PIRSR600760-2"/>
    </source>
</evidence>
<dbReference type="AlphaFoldDB" id="A0A2H6C8X5"/>
<dbReference type="GO" id="GO:0007165">
    <property type="term" value="P:signal transduction"/>
    <property type="evidence" value="ECO:0007669"/>
    <property type="project" value="TreeGrafter"/>
</dbReference>
<keyword evidence="4 5" id="KW-0460">Magnesium</keyword>
<evidence type="ECO:0000313" key="7">
    <source>
        <dbReference type="Proteomes" id="UP000236214"/>
    </source>
</evidence>
<keyword evidence="2 5" id="KW-0479">Metal-binding</keyword>
<feature type="binding site" evidence="5">
    <location>
        <position position="88"/>
    </location>
    <ligand>
        <name>Mg(2+)</name>
        <dbReference type="ChEBI" id="CHEBI:18420"/>
        <label>1</label>
        <note>catalytic</note>
    </ligand>
</feature>
<dbReference type="Pfam" id="PF00459">
    <property type="entry name" value="Inositol_P"/>
    <property type="match status" value="1"/>
</dbReference>
<keyword evidence="7" id="KW-1185">Reference proteome</keyword>
<dbReference type="PANTHER" id="PTHR20854:SF4">
    <property type="entry name" value="INOSITOL-1-MONOPHOSPHATASE-RELATED"/>
    <property type="match status" value="1"/>
</dbReference>
<feature type="binding site" evidence="5">
    <location>
        <position position="67"/>
    </location>
    <ligand>
        <name>Mg(2+)</name>
        <dbReference type="ChEBI" id="CHEBI:18420"/>
        <label>1</label>
        <note>catalytic</note>
    </ligand>
</feature>
<keyword evidence="3" id="KW-0378">Hydrolase</keyword>
<comment type="cofactor">
    <cofactor evidence="1 5">
        <name>Mg(2+)</name>
        <dbReference type="ChEBI" id="CHEBI:18420"/>
    </cofactor>
</comment>
<dbReference type="GO" id="GO:0046872">
    <property type="term" value="F:metal ion binding"/>
    <property type="evidence" value="ECO:0007669"/>
    <property type="project" value="UniProtKB-KW"/>
</dbReference>
<dbReference type="GO" id="GO:0006020">
    <property type="term" value="P:inositol metabolic process"/>
    <property type="evidence" value="ECO:0007669"/>
    <property type="project" value="TreeGrafter"/>
</dbReference>
<accession>A0A2H6C8X5</accession>
<protein>
    <submittedName>
        <fullName evidence="6">Inositol monophosphatase</fullName>
    </submittedName>
</protein>
<dbReference type="RefSeq" id="WP_069028967.1">
    <property type="nucleotide sequence ID" value="NZ_BAABQP010000002.1"/>
</dbReference>
<proteinExistence type="predicted"/>
<dbReference type="SUPFAM" id="SSF56655">
    <property type="entry name" value="Carbohydrate phosphatase"/>
    <property type="match status" value="1"/>
</dbReference>
<reference evidence="6 7" key="1">
    <citation type="submission" date="2016-05" db="EMBL/GenBank/DDBJ databases">
        <title>Whole genome sequencing of Tetragenococcus halophilus subsp. halophilus NISL 7118.</title>
        <authorList>
            <person name="Shiwa Y."/>
            <person name="Nishimura I."/>
            <person name="Yoshikawa H."/>
            <person name="Koyama Y."/>
            <person name="Oguma T."/>
        </authorList>
    </citation>
    <scope>NUCLEOTIDE SEQUENCE [LARGE SCALE GENOMIC DNA]</scope>
    <source>
        <strain evidence="6 7">NISL 7118</strain>
    </source>
</reference>
<feature type="binding site" evidence="5">
    <location>
        <position position="87"/>
    </location>
    <ligand>
        <name>Mg(2+)</name>
        <dbReference type="ChEBI" id="CHEBI:18420"/>
        <label>1</label>
        <note>catalytic</note>
    </ligand>
</feature>
<comment type="caution">
    <text evidence="6">The sequence shown here is derived from an EMBL/GenBank/DDBJ whole genome shotgun (WGS) entry which is preliminary data.</text>
</comment>
<dbReference type="Proteomes" id="UP000236214">
    <property type="component" value="Unassembled WGS sequence"/>
</dbReference>
<dbReference type="InterPro" id="IPR000760">
    <property type="entry name" value="Inositol_monophosphatase-like"/>
</dbReference>
<evidence type="ECO:0000256" key="3">
    <source>
        <dbReference type="ARBA" id="ARBA00022801"/>
    </source>
</evidence>
<gene>
    <name evidence="6" type="primary">suhB</name>
    <name evidence="6" type="ORF">TEHN7118_1855</name>
</gene>
<dbReference type="GeneID" id="64054113"/>
<evidence type="ECO:0000313" key="6">
    <source>
        <dbReference type="EMBL" id="GBD69049.1"/>
    </source>
</evidence>
<feature type="binding site" evidence="5">
    <location>
        <position position="85"/>
    </location>
    <ligand>
        <name>Mg(2+)</name>
        <dbReference type="ChEBI" id="CHEBI:18420"/>
        <label>1</label>
        <note>catalytic</note>
    </ligand>
</feature>
<dbReference type="EMBL" id="BDEC01000095">
    <property type="protein sequence ID" value="GBD69049.1"/>
    <property type="molecule type" value="Genomic_DNA"/>
</dbReference>
<dbReference type="FunFam" id="3.30.540.10:FF:000003">
    <property type="entry name" value="Inositol-1-monophosphatase"/>
    <property type="match status" value="1"/>
</dbReference>
<dbReference type="Gene3D" id="3.30.540.10">
    <property type="entry name" value="Fructose-1,6-Bisphosphatase, subunit A, domain 1"/>
    <property type="match status" value="1"/>
</dbReference>
<dbReference type="PRINTS" id="PR00377">
    <property type="entry name" value="IMPHPHTASES"/>
</dbReference>
<evidence type="ECO:0000256" key="1">
    <source>
        <dbReference type="ARBA" id="ARBA00001946"/>
    </source>
</evidence>
<name>A0A2H6C8X5_TETHA</name>
<sequence length="261" mass="29172">MQIMINEIKNWIKEAADLVKEEIAKNDMTIDTKEGRKDLVTSVDKKVQDFLVEQINNFDPEAKILAEEDGRDRLTDFSGRVFVIDPIDGTLNFVLEKENFCIMIGVYEEGKGKLGFIYNVMQDHLLWGGREIGVFINEENLTVPKDLSLKDGLVGMNSSMYRKNAYNAQIMAERSMGVRMSGCAGLELIGLIEGERNAYVSSLAPWDYAAGSIMLEALGMEVSDINGNPLKFAGRELFMAGTPSAYKEMRALVEQSETENS</sequence>
<feature type="binding site" evidence="5">
    <location>
        <position position="207"/>
    </location>
    <ligand>
        <name>Mg(2+)</name>
        <dbReference type="ChEBI" id="CHEBI:18420"/>
        <label>1</label>
        <note>catalytic</note>
    </ligand>
</feature>
<dbReference type="PANTHER" id="PTHR20854">
    <property type="entry name" value="INOSITOL MONOPHOSPHATASE"/>
    <property type="match status" value="1"/>
</dbReference>
<evidence type="ECO:0000256" key="4">
    <source>
        <dbReference type="ARBA" id="ARBA00022842"/>
    </source>
</evidence>
<dbReference type="Gene3D" id="3.40.190.80">
    <property type="match status" value="1"/>
</dbReference>
<dbReference type="GO" id="GO:0008934">
    <property type="term" value="F:inositol monophosphate 1-phosphatase activity"/>
    <property type="evidence" value="ECO:0007669"/>
    <property type="project" value="TreeGrafter"/>
</dbReference>
<organism evidence="6 7">
    <name type="scientific">Tetragenococcus halophilus subsp. halophilus</name>
    <dbReference type="NCBI Taxonomy" id="1513897"/>
    <lineage>
        <taxon>Bacteria</taxon>
        <taxon>Bacillati</taxon>
        <taxon>Bacillota</taxon>
        <taxon>Bacilli</taxon>
        <taxon>Lactobacillales</taxon>
        <taxon>Enterococcaceae</taxon>
        <taxon>Tetragenococcus</taxon>
    </lineage>
</organism>